<dbReference type="EMBL" id="LGTC01000001">
    <property type="protein sequence ID" value="KNY27576.1"/>
    <property type="molecule type" value="Genomic_DNA"/>
</dbReference>
<dbReference type="PANTHER" id="PTHR43415:SF3">
    <property type="entry name" value="GNAT-FAMILY ACETYLTRANSFERASE"/>
    <property type="match status" value="1"/>
</dbReference>
<evidence type="ECO:0000259" key="1">
    <source>
        <dbReference type="PROSITE" id="PS51186"/>
    </source>
</evidence>
<dbReference type="AlphaFoldDB" id="A0A0L6JP09"/>
<dbReference type="SUPFAM" id="SSF55729">
    <property type="entry name" value="Acyl-CoA N-acyltransferases (Nat)"/>
    <property type="match status" value="1"/>
</dbReference>
<dbReference type="Pfam" id="PF13302">
    <property type="entry name" value="Acetyltransf_3"/>
    <property type="match status" value="1"/>
</dbReference>
<dbReference type="Proteomes" id="UP000036923">
    <property type="component" value="Unassembled WGS sequence"/>
</dbReference>
<dbReference type="InterPro" id="IPR000182">
    <property type="entry name" value="GNAT_dom"/>
</dbReference>
<dbReference type="Gene3D" id="3.40.630.30">
    <property type="match status" value="1"/>
</dbReference>
<dbReference type="OrthoDB" id="9795206at2"/>
<evidence type="ECO:0000313" key="3">
    <source>
        <dbReference type="Proteomes" id="UP000036923"/>
    </source>
</evidence>
<keyword evidence="2" id="KW-0808">Transferase</keyword>
<dbReference type="eggNOG" id="COG1670">
    <property type="taxonomic scope" value="Bacteria"/>
</dbReference>
<dbReference type="PANTHER" id="PTHR43415">
    <property type="entry name" value="SPERMIDINE N(1)-ACETYLTRANSFERASE"/>
    <property type="match status" value="1"/>
</dbReference>
<feature type="domain" description="N-acetyltransferase" evidence="1">
    <location>
        <begin position="16"/>
        <end position="178"/>
    </location>
</feature>
<reference evidence="3" key="1">
    <citation type="submission" date="2015-07" db="EMBL/GenBank/DDBJ databases">
        <title>Near-Complete Genome Sequence of the Cellulolytic Bacterium Bacteroides (Pseudobacteroides) cellulosolvens ATCC 35603.</title>
        <authorList>
            <person name="Dassa B."/>
            <person name="Utturkar S.M."/>
            <person name="Klingeman D.M."/>
            <person name="Hurt R.A."/>
            <person name="Keller M."/>
            <person name="Xu J."/>
            <person name="Reddy Y.H.K."/>
            <person name="Borovok I."/>
            <person name="Grinberg I.R."/>
            <person name="Lamed R."/>
            <person name="Zhivin O."/>
            <person name="Bayer E.A."/>
            <person name="Brown S.D."/>
        </authorList>
    </citation>
    <scope>NUCLEOTIDE SEQUENCE [LARGE SCALE GENOMIC DNA]</scope>
    <source>
        <strain evidence="3">DSM 2933</strain>
    </source>
</reference>
<dbReference type="STRING" id="398512.Bccel_2847"/>
<accession>A0A0L6JP09</accession>
<organism evidence="2 3">
    <name type="scientific">Pseudobacteroides cellulosolvens ATCC 35603 = DSM 2933</name>
    <dbReference type="NCBI Taxonomy" id="398512"/>
    <lineage>
        <taxon>Bacteria</taxon>
        <taxon>Bacillati</taxon>
        <taxon>Bacillota</taxon>
        <taxon>Clostridia</taxon>
        <taxon>Eubacteriales</taxon>
        <taxon>Oscillospiraceae</taxon>
        <taxon>Pseudobacteroides</taxon>
    </lineage>
</organism>
<keyword evidence="3" id="KW-1185">Reference proteome</keyword>
<evidence type="ECO:0000313" key="2">
    <source>
        <dbReference type="EMBL" id="KNY27576.1"/>
    </source>
</evidence>
<dbReference type="PROSITE" id="PS51186">
    <property type="entry name" value="GNAT"/>
    <property type="match status" value="1"/>
</dbReference>
<protein>
    <submittedName>
        <fullName evidence="2">GCN5-related N-acetyltransferase</fullName>
    </submittedName>
</protein>
<dbReference type="GO" id="GO:0016747">
    <property type="term" value="F:acyltransferase activity, transferring groups other than amino-acyl groups"/>
    <property type="evidence" value="ECO:0007669"/>
    <property type="project" value="InterPro"/>
</dbReference>
<comment type="caution">
    <text evidence="2">The sequence shown here is derived from an EMBL/GenBank/DDBJ whole genome shotgun (WGS) entry which is preliminary data.</text>
</comment>
<dbReference type="InterPro" id="IPR016181">
    <property type="entry name" value="Acyl_CoA_acyltransferase"/>
</dbReference>
<dbReference type="RefSeq" id="WP_036945584.1">
    <property type="nucleotide sequence ID" value="NZ_JQKC01000059.1"/>
</dbReference>
<dbReference type="PATRIC" id="fig|398512.5.peg.2982"/>
<proteinExistence type="predicted"/>
<dbReference type="CDD" id="cd04301">
    <property type="entry name" value="NAT_SF"/>
    <property type="match status" value="1"/>
</dbReference>
<name>A0A0L6JP09_9FIRM</name>
<gene>
    <name evidence="2" type="ORF">Bccel_2847</name>
</gene>
<sequence>MRDINYQNYFWQNEIVRLRAVEEGDWEVHYYNRFDSESRRLLDYEVELPPTVQEAKDLICKFINFTPGTGRIMFTIETLDGVNVGGLNLNSVDERNGTFSIGMQIDQNHRGKGYGTAAMKILLKYAFHERRLNKYYGSILDGNIASGTMLKKLGCKEEGRRRQMVYSNGRYYDEILFGLTKEEFEEANK</sequence>